<dbReference type="OrthoDB" id="2879342at2"/>
<organism evidence="2 3">
    <name type="scientific">Litchfieldia salsa</name>
    <dbReference type="NCBI Taxonomy" id="930152"/>
    <lineage>
        <taxon>Bacteria</taxon>
        <taxon>Bacillati</taxon>
        <taxon>Bacillota</taxon>
        <taxon>Bacilli</taxon>
        <taxon>Bacillales</taxon>
        <taxon>Bacillaceae</taxon>
        <taxon>Litchfieldia</taxon>
    </lineage>
</organism>
<reference evidence="3" key="1">
    <citation type="submission" date="2016-10" db="EMBL/GenBank/DDBJ databases">
        <authorList>
            <person name="Varghese N."/>
            <person name="Submissions S."/>
        </authorList>
    </citation>
    <scope>NUCLEOTIDE SEQUENCE [LARGE SCALE GENOMIC DNA]</scope>
    <source>
        <strain evidence="3">IBRC-M10078</strain>
    </source>
</reference>
<protein>
    <recommendedName>
        <fullName evidence="1">TubC N-terminal docking domain-containing protein</fullName>
    </recommendedName>
</protein>
<dbReference type="Pfam" id="PF18563">
    <property type="entry name" value="TubC_N"/>
    <property type="match status" value="1"/>
</dbReference>
<gene>
    <name evidence="2" type="ORF">SAMN05216565_107118</name>
</gene>
<dbReference type="InterPro" id="IPR041464">
    <property type="entry name" value="TubC_N"/>
</dbReference>
<keyword evidence="3" id="KW-1185">Reference proteome</keyword>
<dbReference type="AlphaFoldDB" id="A0A1H0VPY5"/>
<feature type="domain" description="TubC N-terminal docking" evidence="1">
    <location>
        <begin position="2"/>
        <end position="49"/>
    </location>
</feature>
<accession>A0A1H0VPY5</accession>
<dbReference type="STRING" id="930152.SAMN05216565_107118"/>
<dbReference type="EMBL" id="FNJU01000007">
    <property type="protein sequence ID" value="SDP80245.1"/>
    <property type="molecule type" value="Genomic_DNA"/>
</dbReference>
<evidence type="ECO:0000313" key="2">
    <source>
        <dbReference type="EMBL" id="SDP80245.1"/>
    </source>
</evidence>
<dbReference type="RefSeq" id="WP_090855794.1">
    <property type="nucleotide sequence ID" value="NZ_FNJU01000007.1"/>
</dbReference>
<sequence>MISQLLNEMYHLNIQLNIKDEKISLIYEDGVLTNDLKQKIKFNKKYLMKRLVENEIAIKKGFQIYNHGDLYEYRYGLGAFIYIERDLEGKSSAWIANYAKNENKPYKVTMISSNTTFDAAFNKAAGFIDWLNKKNGRRVG</sequence>
<proteinExistence type="predicted"/>
<name>A0A1H0VPY5_9BACI</name>
<evidence type="ECO:0000313" key="3">
    <source>
        <dbReference type="Proteomes" id="UP000199159"/>
    </source>
</evidence>
<dbReference type="Proteomes" id="UP000199159">
    <property type="component" value="Unassembled WGS sequence"/>
</dbReference>
<evidence type="ECO:0000259" key="1">
    <source>
        <dbReference type="Pfam" id="PF18563"/>
    </source>
</evidence>